<reference evidence="2 3" key="1">
    <citation type="journal article" date="2024" name="Plant Biotechnol. J.">
        <title>Dendrobium thyrsiflorum genome and its molecular insights into genes involved in important horticultural traits.</title>
        <authorList>
            <person name="Chen B."/>
            <person name="Wang J.Y."/>
            <person name="Zheng P.J."/>
            <person name="Li K.L."/>
            <person name="Liang Y.M."/>
            <person name="Chen X.F."/>
            <person name="Zhang C."/>
            <person name="Zhao X."/>
            <person name="He X."/>
            <person name="Zhang G.Q."/>
            <person name="Liu Z.J."/>
            <person name="Xu Q."/>
        </authorList>
    </citation>
    <scope>NUCLEOTIDE SEQUENCE [LARGE SCALE GENOMIC DNA]</scope>
    <source>
        <strain evidence="2">GZMU011</strain>
    </source>
</reference>
<comment type="caution">
    <text evidence="2">The sequence shown here is derived from an EMBL/GenBank/DDBJ whole genome shotgun (WGS) entry which is preliminary data.</text>
</comment>
<proteinExistence type="predicted"/>
<keyword evidence="3" id="KW-1185">Reference proteome</keyword>
<name>A0ABD0VUC6_DENTH</name>
<dbReference type="AlphaFoldDB" id="A0ABD0VUC6"/>
<protein>
    <submittedName>
        <fullName evidence="2">Uncharacterized protein</fullName>
    </submittedName>
</protein>
<dbReference type="Proteomes" id="UP001552299">
    <property type="component" value="Unassembled WGS sequence"/>
</dbReference>
<evidence type="ECO:0000256" key="1">
    <source>
        <dbReference type="SAM" id="Phobius"/>
    </source>
</evidence>
<keyword evidence="1" id="KW-0472">Membrane</keyword>
<gene>
    <name evidence="2" type="ORF">M5K25_000604</name>
</gene>
<feature type="transmembrane region" description="Helical" evidence="1">
    <location>
        <begin position="68"/>
        <end position="88"/>
    </location>
</feature>
<keyword evidence="1" id="KW-0812">Transmembrane</keyword>
<evidence type="ECO:0000313" key="3">
    <source>
        <dbReference type="Proteomes" id="UP001552299"/>
    </source>
</evidence>
<feature type="transmembrane region" description="Helical" evidence="1">
    <location>
        <begin position="94"/>
        <end position="113"/>
    </location>
</feature>
<keyword evidence="1" id="KW-1133">Transmembrane helix</keyword>
<organism evidence="2 3">
    <name type="scientific">Dendrobium thyrsiflorum</name>
    <name type="common">Pinecone-like raceme dendrobium</name>
    <name type="synonym">Orchid</name>
    <dbReference type="NCBI Taxonomy" id="117978"/>
    <lineage>
        <taxon>Eukaryota</taxon>
        <taxon>Viridiplantae</taxon>
        <taxon>Streptophyta</taxon>
        <taxon>Embryophyta</taxon>
        <taxon>Tracheophyta</taxon>
        <taxon>Spermatophyta</taxon>
        <taxon>Magnoliopsida</taxon>
        <taxon>Liliopsida</taxon>
        <taxon>Asparagales</taxon>
        <taxon>Orchidaceae</taxon>
        <taxon>Epidendroideae</taxon>
        <taxon>Malaxideae</taxon>
        <taxon>Dendrobiinae</taxon>
        <taxon>Dendrobium</taxon>
    </lineage>
</organism>
<evidence type="ECO:0000313" key="2">
    <source>
        <dbReference type="EMBL" id="KAL0928690.1"/>
    </source>
</evidence>
<accession>A0ABD0VUC6</accession>
<sequence length="225" mass="25373">MMLMDPQRRQNFGLNVGYTILYRRLSNSAIFKKKNSAFQIQQEKTSWHSTLQTPSHCSLKTIIVELHLNSIVTSVVLSAFIKALKVYLYDLNPIVVNVGFILTLVHLLGYWLIRLEERIKEKDGSSIEEDGLSMGGGEGYVSLEESRITCHGLLYHWIGLGLEGNLILSDVGLPEKRIYHAALNGNGLPRLGELIVNIVASNMSHTYSDNFSYNKLLFDFNTNIV</sequence>
<dbReference type="EMBL" id="JANQDX010000001">
    <property type="protein sequence ID" value="KAL0928690.1"/>
    <property type="molecule type" value="Genomic_DNA"/>
</dbReference>